<dbReference type="AlphaFoldDB" id="A0A4U1C9M7"/>
<feature type="binding site" evidence="10">
    <location>
        <begin position="11"/>
        <end position="18"/>
    </location>
    <ligand>
        <name>ATP</name>
        <dbReference type="ChEBI" id="CHEBI:30616"/>
    </ligand>
</feature>
<dbReference type="EC" id="2.5.1.75" evidence="10"/>
<evidence type="ECO:0000313" key="15">
    <source>
        <dbReference type="Proteomes" id="UP000310477"/>
    </source>
</evidence>
<dbReference type="Gene3D" id="3.40.50.300">
    <property type="entry name" value="P-loop containing nucleotide triphosphate hydrolases"/>
    <property type="match status" value="1"/>
</dbReference>
<feature type="binding site" evidence="10">
    <location>
        <begin position="13"/>
        <end position="18"/>
    </location>
    <ligand>
        <name>substrate</name>
    </ligand>
</feature>
<dbReference type="GO" id="GO:0006400">
    <property type="term" value="P:tRNA modification"/>
    <property type="evidence" value="ECO:0007669"/>
    <property type="project" value="TreeGrafter"/>
</dbReference>
<evidence type="ECO:0000256" key="8">
    <source>
        <dbReference type="ARBA" id="ARBA00022842"/>
    </source>
</evidence>
<feature type="site" description="Interaction with substrate tRNA" evidence="10">
    <location>
        <position position="105"/>
    </location>
</feature>
<dbReference type="HAMAP" id="MF_00185">
    <property type="entry name" value="IPP_trans"/>
    <property type="match status" value="1"/>
</dbReference>
<evidence type="ECO:0000256" key="4">
    <source>
        <dbReference type="ARBA" id="ARBA00022679"/>
    </source>
</evidence>
<feature type="region of interest" description="Interaction with substrate tRNA" evidence="10">
    <location>
        <begin position="36"/>
        <end position="39"/>
    </location>
</feature>
<dbReference type="Proteomes" id="UP000310477">
    <property type="component" value="Unassembled WGS sequence"/>
</dbReference>
<dbReference type="GO" id="GO:0052381">
    <property type="term" value="F:tRNA dimethylallyltransferase activity"/>
    <property type="evidence" value="ECO:0007669"/>
    <property type="project" value="UniProtKB-UniRule"/>
</dbReference>
<keyword evidence="8 10" id="KW-0460">Magnesium</keyword>
<organism evidence="14 15">
    <name type="scientific">Pedobacter cryotolerans</name>
    <dbReference type="NCBI Taxonomy" id="2571270"/>
    <lineage>
        <taxon>Bacteria</taxon>
        <taxon>Pseudomonadati</taxon>
        <taxon>Bacteroidota</taxon>
        <taxon>Sphingobacteriia</taxon>
        <taxon>Sphingobacteriales</taxon>
        <taxon>Sphingobacteriaceae</taxon>
        <taxon>Pedobacter</taxon>
    </lineage>
</organism>
<proteinExistence type="inferred from homology"/>
<name>A0A4U1C9M7_9SPHI</name>
<evidence type="ECO:0000256" key="7">
    <source>
        <dbReference type="ARBA" id="ARBA00022840"/>
    </source>
</evidence>
<evidence type="ECO:0000256" key="11">
    <source>
        <dbReference type="RuleBase" id="RU003783"/>
    </source>
</evidence>
<dbReference type="GO" id="GO:0005524">
    <property type="term" value="F:ATP binding"/>
    <property type="evidence" value="ECO:0007669"/>
    <property type="project" value="UniProtKB-UniRule"/>
</dbReference>
<evidence type="ECO:0000256" key="2">
    <source>
        <dbReference type="ARBA" id="ARBA00003213"/>
    </source>
</evidence>
<dbReference type="InterPro" id="IPR027417">
    <property type="entry name" value="P-loop_NTPase"/>
</dbReference>
<evidence type="ECO:0000256" key="1">
    <source>
        <dbReference type="ARBA" id="ARBA00001946"/>
    </source>
</evidence>
<reference evidence="14 15" key="1">
    <citation type="submission" date="2019-04" db="EMBL/GenBank/DDBJ databases">
        <title>Pedobacter sp. AR-2-6 sp. nov., isolated from Arctic soil.</title>
        <authorList>
            <person name="Dahal R.H."/>
            <person name="Kim D.-U."/>
        </authorList>
    </citation>
    <scope>NUCLEOTIDE SEQUENCE [LARGE SCALE GENOMIC DNA]</scope>
    <source>
        <strain evidence="14 15">AR-2-6</strain>
    </source>
</reference>
<dbReference type="PANTHER" id="PTHR11088:SF60">
    <property type="entry name" value="TRNA DIMETHYLALLYLTRANSFERASE"/>
    <property type="match status" value="1"/>
</dbReference>
<keyword evidence="5 10" id="KW-0819">tRNA processing</keyword>
<dbReference type="OrthoDB" id="9776390at2"/>
<dbReference type="NCBIfam" id="TIGR00174">
    <property type="entry name" value="miaA"/>
    <property type="match status" value="1"/>
</dbReference>
<comment type="similarity">
    <text evidence="3 10 13">Belongs to the IPP transferase family.</text>
</comment>
<sequence>MPSENLLIILGATASGKTKLAVSIADELNAEIISADSRQIFKGMDIGTGKDLAEYKIGESQIPYHLIDIVNAGEKYNVNVFKEDFYQALTTITQKNKLPVLCGGTGMYIHALLQNHELTAIPKNEELREKYRELDQIQLQNILKQYPKEHTAHVDLSSVKRLTRAIEIAAYLKDHKLKPVVRPTLNPLVIGLQSDVEIRRDRIIKRLNYRLDNGLIEEVETLISNGVDPAVLTFYGLEYKFMVSYLQNEFDLAFLREKLSIAICQFAKRQMTFFRKMEKDGVKINWLNTDQDFELLKSTSIRLIDANFKK</sequence>
<evidence type="ECO:0000256" key="9">
    <source>
        <dbReference type="ARBA" id="ARBA00049563"/>
    </source>
</evidence>
<comment type="function">
    <text evidence="2 10 12">Catalyzes the transfer of a dimethylallyl group onto the adenine at position 37 in tRNAs that read codons beginning with uridine, leading to the formation of N6-(dimethylallyl)adenosine (i(6)A).</text>
</comment>
<keyword evidence="15" id="KW-1185">Reference proteome</keyword>
<comment type="subunit">
    <text evidence="10">Monomer.</text>
</comment>
<dbReference type="InterPro" id="IPR039657">
    <property type="entry name" value="Dimethylallyltransferase"/>
</dbReference>
<feature type="site" description="Interaction with substrate tRNA" evidence="10">
    <location>
        <position position="128"/>
    </location>
</feature>
<comment type="caution">
    <text evidence="10">Lacks conserved residue(s) required for the propagation of feature annotation.</text>
</comment>
<comment type="cofactor">
    <cofactor evidence="1 10">
        <name>Mg(2+)</name>
        <dbReference type="ChEBI" id="CHEBI:18420"/>
    </cofactor>
</comment>
<evidence type="ECO:0000256" key="3">
    <source>
        <dbReference type="ARBA" id="ARBA00005842"/>
    </source>
</evidence>
<evidence type="ECO:0000256" key="10">
    <source>
        <dbReference type="HAMAP-Rule" id="MF_00185"/>
    </source>
</evidence>
<gene>
    <name evidence="10 14" type="primary">miaA</name>
    <name evidence="14" type="ORF">FA045_04150</name>
</gene>
<keyword evidence="4 10" id="KW-0808">Transferase</keyword>
<evidence type="ECO:0000256" key="12">
    <source>
        <dbReference type="RuleBase" id="RU003784"/>
    </source>
</evidence>
<keyword evidence="6 10" id="KW-0547">Nucleotide-binding</keyword>
<comment type="catalytic activity">
    <reaction evidence="9 10 11">
        <text>adenosine(37) in tRNA + dimethylallyl diphosphate = N(6)-dimethylallyladenosine(37) in tRNA + diphosphate</text>
        <dbReference type="Rhea" id="RHEA:26482"/>
        <dbReference type="Rhea" id="RHEA-COMP:10162"/>
        <dbReference type="Rhea" id="RHEA-COMP:10375"/>
        <dbReference type="ChEBI" id="CHEBI:33019"/>
        <dbReference type="ChEBI" id="CHEBI:57623"/>
        <dbReference type="ChEBI" id="CHEBI:74411"/>
        <dbReference type="ChEBI" id="CHEBI:74415"/>
        <dbReference type="EC" id="2.5.1.75"/>
    </reaction>
</comment>
<dbReference type="EMBL" id="SWBO01000002">
    <property type="protein sequence ID" value="TKC02475.1"/>
    <property type="molecule type" value="Genomic_DNA"/>
</dbReference>
<accession>A0A4U1C9M7</accession>
<dbReference type="Gene3D" id="1.10.287.890">
    <property type="entry name" value="Crystal structure of tRNA isopentenylpyrophosphate transferase (bh2366) domain"/>
    <property type="match status" value="1"/>
</dbReference>
<dbReference type="InterPro" id="IPR018022">
    <property type="entry name" value="IPT"/>
</dbReference>
<dbReference type="SUPFAM" id="SSF52540">
    <property type="entry name" value="P-loop containing nucleoside triphosphate hydrolases"/>
    <property type="match status" value="1"/>
</dbReference>
<evidence type="ECO:0000256" key="6">
    <source>
        <dbReference type="ARBA" id="ARBA00022741"/>
    </source>
</evidence>
<evidence type="ECO:0000313" key="14">
    <source>
        <dbReference type="EMBL" id="TKC02475.1"/>
    </source>
</evidence>
<evidence type="ECO:0000256" key="13">
    <source>
        <dbReference type="RuleBase" id="RU003785"/>
    </source>
</evidence>
<evidence type="ECO:0000256" key="5">
    <source>
        <dbReference type="ARBA" id="ARBA00022694"/>
    </source>
</evidence>
<dbReference type="RefSeq" id="WP_136874773.1">
    <property type="nucleotide sequence ID" value="NZ_SWBO01000002.1"/>
</dbReference>
<comment type="caution">
    <text evidence="14">The sequence shown here is derived from an EMBL/GenBank/DDBJ whole genome shotgun (WGS) entry which is preliminary data.</text>
</comment>
<protein>
    <recommendedName>
        <fullName evidence="10">tRNA dimethylallyltransferase</fullName>
        <ecNumber evidence="10">2.5.1.75</ecNumber>
    </recommendedName>
    <alternativeName>
        <fullName evidence="10">Dimethylallyl diphosphate:tRNA dimethylallyltransferase</fullName>
        <shortName evidence="10">DMAPP:tRNA dimethylallyltransferase</shortName>
        <shortName evidence="10">DMATase</shortName>
    </alternativeName>
    <alternativeName>
        <fullName evidence="10">Isopentenyl-diphosphate:tRNA isopentenyltransferase</fullName>
        <shortName evidence="10">IPP transferase</shortName>
        <shortName evidence="10">IPPT</shortName>
        <shortName evidence="10">IPTase</shortName>
    </alternativeName>
</protein>
<dbReference type="Pfam" id="PF01715">
    <property type="entry name" value="IPPT"/>
    <property type="match status" value="1"/>
</dbReference>
<dbReference type="PANTHER" id="PTHR11088">
    <property type="entry name" value="TRNA DIMETHYLALLYLTRANSFERASE"/>
    <property type="match status" value="1"/>
</dbReference>
<keyword evidence="7 10" id="KW-0067">ATP-binding</keyword>